<comment type="caution">
    <text evidence="1">The sequence shown here is derived from an EMBL/GenBank/DDBJ whole genome shotgun (WGS) entry which is preliminary data.</text>
</comment>
<evidence type="ECO:0000313" key="2">
    <source>
        <dbReference type="Proteomes" id="UP001197378"/>
    </source>
</evidence>
<proteinExistence type="predicted"/>
<accession>A0AAE3CIT9</accession>
<keyword evidence="2" id="KW-1185">Reference proteome</keyword>
<dbReference type="RefSeq" id="WP_215873433.1">
    <property type="nucleotide sequence ID" value="NZ_JAAXYO010000036.1"/>
</dbReference>
<dbReference type="Proteomes" id="UP001197378">
    <property type="component" value="Unassembled WGS sequence"/>
</dbReference>
<organism evidence="1 2">
    <name type="scientific">Igneacidithiobacillus copahuensis</name>
    <dbReference type="NCBI Taxonomy" id="2724909"/>
    <lineage>
        <taxon>Bacteria</taxon>
        <taxon>Pseudomonadati</taxon>
        <taxon>Pseudomonadota</taxon>
        <taxon>Acidithiobacillia</taxon>
        <taxon>Acidithiobacillales</taxon>
        <taxon>Acidithiobacillaceae</taxon>
        <taxon>Igneacidithiobacillus</taxon>
    </lineage>
</organism>
<gene>
    <name evidence="1" type="ORF">HFQ13_02770</name>
</gene>
<reference evidence="1" key="1">
    <citation type="journal article" date="2021" name="ISME J.">
        <title>Genomic evolution of the class Acidithiobacillia: deep-branching Proteobacteria living in extreme acidic conditions.</title>
        <authorList>
            <person name="Moya-Beltran A."/>
            <person name="Beard S."/>
            <person name="Rojas-Villalobos C."/>
            <person name="Issotta F."/>
            <person name="Gallardo Y."/>
            <person name="Ulloa R."/>
            <person name="Giaveno A."/>
            <person name="Degli Esposti M."/>
            <person name="Johnson D.B."/>
            <person name="Quatrini R."/>
        </authorList>
    </citation>
    <scope>NUCLEOTIDE SEQUENCE</scope>
    <source>
        <strain evidence="1">VAN18-1</strain>
    </source>
</reference>
<evidence type="ECO:0000313" key="1">
    <source>
        <dbReference type="EMBL" id="MBU2787143.1"/>
    </source>
</evidence>
<sequence>MLKTCGDAHYRYLDMREAEPGDHFFHLRHQPYSDVVAAIEAAEVLSVDDKTLHCRVQGQRKPWKLRRQAEHIHCYVGEDPLFQQLYYTFTRAQRIQQAKEWVRHAPPERFDEEVLQAIERWHGTG</sequence>
<name>A0AAE3CIT9_9PROT</name>
<dbReference type="EMBL" id="JAAXYO010000036">
    <property type="protein sequence ID" value="MBU2787143.1"/>
    <property type="molecule type" value="Genomic_DNA"/>
</dbReference>
<protein>
    <submittedName>
        <fullName evidence="1">Uncharacterized protein</fullName>
    </submittedName>
</protein>
<dbReference type="AlphaFoldDB" id="A0AAE3CIT9"/>